<evidence type="ECO:0000313" key="12">
    <source>
        <dbReference type="Proteomes" id="UP001152320"/>
    </source>
</evidence>
<evidence type="ECO:0000256" key="8">
    <source>
        <dbReference type="ARBA" id="ARBA00023224"/>
    </source>
</evidence>
<dbReference type="GO" id="GO:0004993">
    <property type="term" value="F:G protein-coupled serotonin receptor activity"/>
    <property type="evidence" value="ECO:0007669"/>
    <property type="project" value="TreeGrafter"/>
</dbReference>
<keyword evidence="12" id="KW-1185">Reference proteome</keyword>
<dbReference type="Pfam" id="PF00001">
    <property type="entry name" value="7tm_1"/>
    <property type="match status" value="1"/>
</dbReference>
<dbReference type="GO" id="GO:0045202">
    <property type="term" value="C:synapse"/>
    <property type="evidence" value="ECO:0007669"/>
    <property type="project" value="GOC"/>
</dbReference>
<evidence type="ECO:0000256" key="4">
    <source>
        <dbReference type="ARBA" id="ARBA00022989"/>
    </source>
</evidence>
<dbReference type="InterPro" id="IPR000276">
    <property type="entry name" value="GPCR_Rhodpsn"/>
</dbReference>
<accession>A0A9Q1CJW0</accession>
<evidence type="ECO:0000256" key="3">
    <source>
        <dbReference type="ARBA" id="ARBA00022692"/>
    </source>
</evidence>
<dbReference type="GO" id="GO:0030594">
    <property type="term" value="F:neurotransmitter receptor activity"/>
    <property type="evidence" value="ECO:0007669"/>
    <property type="project" value="TreeGrafter"/>
</dbReference>
<feature type="transmembrane region" description="Helical" evidence="9">
    <location>
        <begin position="259"/>
        <end position="277"/>
    </location>
</feature>
<feature type="transmembrane region" description="Helical" evidence="9">
    <location>
        <begin position="103"/>
        <end position="124"/>
    </location>
</feature>
<keyword evidence="7 11" id="KW-0675">Receptor</keyword>
<name>A0A9Q1CJW0_HOLLE</name>
<organism evidence="11 12">
    <name type="scientific">Holothuria leucospilota</name>
    <name type="common">Black long sea cucumber</name>
    <name type="synonym">Mertensiothuria leucospilota</name>
    <dbReference type="NCBI Taxonomy" id="206669"/>
    <lineage>
        <taxon>Eukaryota</taxon>
        <taxon>Metazoa</taxon>
        <taxon>Echinodermata</taxon>
        <taxon>Eleutherozoa</taxon>
        <taxon>Echinozoa</taxon>
        <taxon>Holothuroidea</taxon>
        <taxon>Aspidochirotacea</taxon>
        <taxon>Aspidochirotida</taxon>
        <taxon>Holothuriidae</taxon>
        <taxon>Holothuria</taxon>
    </lineage>
</organism>
<dbReference type="GO" id="GO:0030425">
    <property type="term" value="C:dendrite"/>
    <property type="evidence" value="ECO:0007669"/>
    <property type="project" value="TreeGrafter"/>
</dbReference>
<protein>
    <submittedName>
        <fullName evidence="11">Mu-type opioid receptor</fullName>
    </submittedName>
</protein>
<dbReference type="PRINTS" id="PR00237">
    <property type="entry name" value="GPCRRHODOPSN"/>
</dbReference>
<gene>
    <name evidence="11" type="ORF">HOLleu_05638</name>
</gene>
<dbReference type="PANTHER" id="PTHR24247">
    <property type="entry name" value="5-HYDROXYTRYPTAMINE RECEPTOR"/>
    <property type="match status" value="1"/>
</dbReference>
<feature type="transmembrane region" description="Helical" evidence="9">
    <location>
        <begin position="297"/>
        <end position="316"/>
    </location>
</feature>
<evidence type="ECO:0000256" key="1">
    <source>
        <dbReference type="ARBA" id="ARBA00004651"/>
    </source>
</evidence>
<keyword evidence="8" id="KW-0807">Transducer</keyword>
<keyword evidence="2" id="KW-1003">Cell membrane</keyword>
<evidence type="ECO:0000259" key="10">
    <source>
        <dbReference type="PROSITE" id="PS50262"/>
    </source>
</evidence>
<dbReference type="CDD" id="cd00637">
    <property type="entry name" value="7tm_classA_rhodopsin-like"/>
    <property type="match status" value="1"/>
</dbReference>
<evidence type="ECO:0000256" key="5">
    <source>
        <dbReference type="ARBA" id="ARBA00023040"/>
    </source>
</evidence>
<keyword evidence="4 9" id="KW-1133">Transmembrane helix</keyword>
<dbReference type="SUPFAM" id="SSF81321">
    <property type="entry name" value="Family A G protein-coupled receptor-like"/>
    <property type="match status" value="1"/>
</dbReference>
<dbReference type="GO" id="GO:0007268">
    <property type="term" value="P:chemical synaptic transmission"/>
    <property type="evidence" value="ECO:0007669"/>
    <property type="project" value="TreeGrafter"/>
</dbReference>
<feature type="transmembrane region" description="Helical" evidence="9">
    <location>
        <begin position="26"/>
        <end position="52"/>
    </location>
</feature>
<feature type="transmembrane region" description="Helical" evidence="9">
    <location>
        <begin position="181"/>
        <end position="208"/>
    </location>
</feature>
<evidence type="ECO:0000256" key="2">
    <source>
        <dbReference type="ARBA" id="ARBA00022475"/>
    </source>
</evidence>
<feature type="domain" description="G-protein coupled receptors family 1 profile" evidence="10">
    <location>
        <begin position="43"/>
        <end position="313"/>
    </location>
</feature>
<reference evidence="11" key="1">
    <citation type="submission" date="2021-10" db="EMBL/GenBank/DDBJ databases">
        <title>Tropical sea cucumber genome reveals ecological adaptation and Cuvierian tubules defense mechanism.</title>
        <authorList>
            <person name="Chen T."/>
        </authorList>
    </citation>
    <scope>NUCLEOTIDE SEQUENCE</scope>
    <source>
        <strain evidence="11">Nanhai2018</strain>
        <tissue evidence="11">Muscle</tissue>
    </source>
</reference>
<dbReference type="InterPro" id="IPR017452">
    <property type="entry name" value="GPCR_Rhodpsn_7TM"/>
</dbReference>
<comment type="caution">
    <text evidence="11">The sequence shown here is derived from an EMBL/GenBank/DDBJ whole genome shotgun (WGS) entry which is preliminary data.</text>
</comment>
<dbReference type="EMBL" id="JAIZAY010000002">
    <property type="protein sequence ID" value="KAJ8046832.1"/>
    <property type="molecule type" value="Genomic_DNA"/>
</dbReference>
<keyword evidence="6 9" id="KW-0472">Membrane</keyword>
<evidence type="ECO:0000313" key="11">
    <source>
        <dbReference type="EMBL" id="KAJ8046832.1"/>
    </source>
</evidence>
<feature type="transmembrane region" description="Helical" evidence="9">
    <location>
        <begin position="149"/>
        <end position="169"/>
    </location>
</feature>
<evidence type="ECO:0000256" key="6">
    <source>
        <dbReference type="ARBA" id="ARBA00023136"/>
    </source>
</evidence>
<dbReference type="GO" id="GO:0005886">
    <property type="term" value="C:plasma membrane"/>
    <property type="evidence" value="ECO:0007669"/>
    <property type="project" value="UniProtKB-SubCell"/>
</dbReference>
<keyword evidence="5" id="KW-0297">G-protein coupled receptor</keyword>
<evidence type="ECO:0000256" key="9">
    <source>
        <dbReference type="SAM" id="Phobius"/>
    </source>
</evidence>
<dbReference type="GO" id="GO:0007187">
    <property type="term" value="P:G protein-coupled receptor signaling pathway, coupled to cyclic nucleotide second messenger"/>
    <property type="evidence" value="ECO:0007669"/>
    <property type="project" value="TreeGrafter"/>
</dbReference>
<dbReference type="Gene3D" id="1.20.1070.10">
    <property type="entry name" value="Rhodopsin 7-helix transmembrane proteins"/>
    <property type="match status" value="1"/>
</dbReference>
<dbReference type="Proteomes" id="UP001152320">
    <property type="component" value="Chromosome 2"/>
</dbReference>
<dbReference type="PANTHER" id="PTHR24247:SF202">
    <property type="entry name" value="5-HYDROXYTRYPTAMINE RECEPTOR 1"/>
    <property type="match status" value="1"/>
</dbReference>
<dbReference type="PROSITE" id="PS50262">
    <property type="entry name" value="G_PROTEIN_RECEP_F1_2"/>
    <property type="match status" value="1"/>
</dbReference>
<sequence>MENVSSSHCSTTSATLLPPSLSQFQLIILVTTYVALAVSILFGNLCVIMAYMRSSSVRGLPFNVYVLTLSMNDFLVGVFNVPYHTLTLLSPGIEYKNLYASLAVLYFGYILAISSVFTVILMALDRFKLASDPTKYCQSNSHRLNIRKVIFSWLFSCLYCLFLLVLRAHLRKSGDSCESNIPYLVSLLTGNIFIPLLSLLTLSVAMVIKLQVHFLQMKETFSKEHSETTSDKAKLSEFRSVVVTKQMKSQHAGKAARKMLFFVSVYICCWAPSHFYFLYKALSDVPLYDAQDVLQNVFYIILYLNSALNPIMYALMGVRFKTAMKGLFCTETATTSYESTIKSVSEKTAIAVTIIKQ</sequence>
<proteinExistence type="predicted"/>
<keyword evidence="3 9" id="KW-0812">Transmembrane</keyword>
<comment type="subcellular location">
    <subcellularLocation>
        <location evidence="1">Cell membrane</location>
        <topology evidence="1">Multi-pass membrane protein</topology>
    </subcellularLocation>
</comment>
<feature type="transmembrane region" description="Helical" evidence="9">
    <location>
        <begin position="64"/>
        <end position="83"/>
    </location>
</feature>
<evidence type="ECO:0000256" key="7">
    <source>
        <dbReference type="ARBA" id="ARBA00023170"/>
    </source>
</evidence>
<dbReference type="AlphaFoldDB" id="A0A9Q1CJW0"/>
<dbReference type="OrthoDB" id="10042731at2759"/>